<feature type="binding site" evidence="9 11">
    <location>
        <position position="87"/>
    </location>
    <ligand>
        <name>substrate</name>
    </ligand>
</feature>
<evidence type="ECO:0000256" key="8">
    <source>
        <dbReference type="ARBA" id="ARBA00023239"/>
    </source>
</evidence>
<dbReference type="GO" id="GO:0009073">
    <property type="term" value="P:aromatic amino acid family biosynthetic process"/>
    <property type="evidence" value="ECO:0007669"/>
    <property type="project" value="UniProtKB-KW"/>
</dbReference>
<dbReference type="EMBL" id="JSUQ01000004">
    <property type="protein sequence ID" value="KHQ54121.1"/>
    <property type="molecule type" value="Genomic_DNA"/>
</dbReference>
<dbReference type="STRING" id="561184.SAMN05216376_101484"/>
<dbReference type="UniPathway" id="UPA00053">
    <property type="reaction ID" value="UER00086"/>
</dbReference>
<dbReference type="InterPro" id="IPR001874">
    <property type="entry name" value="DHquinase_II"/>
</dbReference>
<comment type="catalytic activity">
    <reaction evidence="1 9">
        <text>3-dehydroquinate = 3-dehydroshikimate + H2O</text>
        <dbReference type="Rhea" id="RHEA:21096"/>
        <dbReference type="ChEBI" id="CHEBI:15377"/>
        <dbReference type="ChEBI" id="CHEBI:16630"/>
        <dbReference type="ChEBI" id="CHEBI:32364"/>
        <dbReference type="EC" id="4.2.1.10"/>
    </reaction>
</comment>
<keyword evidence="7 9" id="KW-0057">Aromatic amino acid biosynthesis</keyword>
<accession>A0A0B3SBQ5</accession>
<reference evidence="13 14" key="1">
    <citation type="submission" date="2014-10" db="EMBL/GenBank/DDBJ databases">
        <title>Genome sequence of Ponticoccus sp. strain UMTAT08 isolated from clonal culture of toxic dinoflagellate Alexandrium tamiyavanichii.</title>
        <authorList>
            <person name="Gan H.Y."/>
            <person name="Muhd D.-D."/>
            <person name="Mohd Noor M.E."/>
            <person name="Yeong Y.S."/>
            <person name="Usup G."/>
        </authorList>
    </citation>
    <scope>NUCLEOTIDE SEQUENCE [LARGE SCALE GENOMIC DNA]</scope>
    <source>
        <strain evidence="13 14">UMTAT08</strain>
    </source>
</reference>
<evidence type="ECO:0000256" key="4">
    <source>
        <dbReference type="ARBA" id="ARBA00011037"/>
    </source>
</evidence>
<dbReference type="SUPFAM" id="SSF52304">
    <property type="entry name" value="Type II 3-dehydroquinate dehydratase"/>
    <property type="match status" value="1"/>
</dbReference>
<dbReference type="AlphaFoldDB" id="A0A0B3SBQ5"/>
<comment type="subunit">
    <text evidence="5 9">Homododecamer.</text>
</comment>
<dbReference type="GO" id="GO:0003855">
    <property type="term" value="F:3-dehydroquinate dehydratase activity"/>
    <property type="evidence" value="ECO:0007669"/>
    <property type="project" value="UniProtKB-UniRule"/>
</dbReference>
<comment type="pathway">
    <text evidence="3 9">Metabolic intermediate biosynthesis; chorismate biosynthesis; chorismate from D-erythrose 4-phosphate and phosphoenolpyruvate: step 3/7.</text>
</comment>
<protein>
    <recommendedName>
        <fullName evidence="6 9">3-dehydroquinate dehydratase</fullName>
        <shortName evidence="9">3-dehydroquinase</shortName>
        <ecNumber evidence="6 9">4.2.1.10</ecNumber>
    </recommendedName>
    <alternativeName>
        <fullName evidence="9">Type II DHQase</fullName>
    </alternativeName>
</protein>
<comment type="similarity">
    <text evidence="4 9">Belongs to the type-II 3-dehydroquinase family.</text>
</comment>
<name>A0A0B3SBQ5_9RHOB</name>
<dbReference type="PIRSF" id="PIRSF001399">
    <property type="entry name" value="DHquinase_II"/>
    <property type="match status" value="1"/>
</dbReference>
<evidence type="ECO:0000256" key="11">
    <source>
        <dbReference type="PIRSR" id="PIRSR001399-2"/>
    </source>
</evidence>
<sequence length="146" mass="15494">MTSILVLNGPNLNLLGTRQPEIYGHTTLADVEAMSIEHGKARGVDVVCAQSNHEGALVSHIQDARGTHAGIVLNAGAYTHTSIAMMDAIKGAEMPTVELHLSNVHAREEFRHKSFIAPVAIGVIAGFGANGYKLAIDALLGFLETR</sequence>
<dbReference type="RefSeq" id="WP_043138899.1">
    <property type="nucleotide sequence ID" value="NZ_JSUQ01000004.1"/>
</dbReference>
<dbReference type="CDD" id="cd00466">
    <property type="entry name" value="DHQase_II"/>
    <property type="match status" value="1"/>
</dbReference>
<dbReference type="InterPro" id="IPR036441">
    <property type="entry name" value="DHquinase_II_sf"/>
</dbReference>
<dbReference type="PATRIC" id="fig|1515334.3.peg.1353"/>
<evidence type="ECO:0000313" key="13">
    <source>
        <dbReference type="EMBL" id="KHQ54121.1"/>
    </source>
</evidence>
<gene>
    <name evidence="9 13" type="primary">aroQ</name>
    <name evidence="13" type="ORF">OA50_01350</name>
</gene>
<dbReference type="PROSITE" id="PS01029">
    <property type="entry name" value="DEHYDROQUINASE_II"/>
    <property type="match status" value="1"/>
</dbReference>
<dbReference type="GO" id="GO:0009423">
    <property type="term" value="P:chorismate biosynthetic process"/>
    <property type="evidence" value="ECO:0007669"/>
    <property type="project" value="UniProtKB-UniRule"/>
</dbReference>
<feature type="binding site" evidence="9 11">
    <location>
        <begin position="101"/>
        <end position="102"/>
    </location>
    <ligand>
        <name>substrate</name>
    </ligand>
</feature>
<dbReference type="InterPro" id="IPR018509">
    <property type="entry name" value="DHquinase_II_CS"/>
</dbReference>
<dbReference type="HAMAP" id="MF_00169">
    <property type="entry name" value="AroQ"/>
    <property type="match status" value="1"/>
</dbReference>
<dbReference type="PANTHER" id="PTHR21272">
    <property type="entry name" value="CATABOLIC 3-DEHYDROQUINASE"/>
    <property type="match status" value="1"/>
</dbReference>
<evidence type="ECO:0000256" key="6">
    <source>
        <dbReference type="ARBA" id="ARBA00012060"/>
    </source>
</evidence>
<feature type="binding site" evidence="9 11">
    <location>
        <position position="80"/>
    </location>
    <ligand>
        <name>substrate</name>
    </ligand>
</feature>
<keyword evidence="9" id="KW-0028">Amino-acid biosynthesis</keyword>
<dbReference type="GO" id="GO:0008652">
    <property type="term" value="P:amino acid biosynthetic process"/>
    <property type="evidence" value="ECO:0007669"/>
    <property type="project" value="UniProtKB-KW"/>
</dbReference>
<feature type="site" description="Transition state stabilizer" evidence="9 12">
    <location>
        <position position="18"/>
    </location>
</feature>
<evidence type="ECO:0000256" key="9">
    <source>
        <dbReference type="HAMAP-Rule" id="MF_00169"/>
    </source>
</evidence>
<feature type="active site" description="Proton donor" evidence="9 10">
    <location>
        <position position="100"/>
    </location>
</feature>
<dbReference type="NCBIfam" id="NF003805">
    <property type="entry name" value="PRK05395.1-2"/>
    <property type="match status" value="1"/>
</dbReference>
<comment type="function">
    <text evidence="2 9">Catalyzes a trans-dehydration via an enolate intermediate.</text>
</comment>
<keyword evidence="14" id="KW-1185">Reference proteome</keyword>
<dbReference type="GO" id="GO:0019631">
    <property type="term" value="P:quinate catabolic process"/>
    <property type="evidence" value="ECO:0007669"/>
    <property type="project" value="TreeGrafter"/>
</dbReference>
<dbReference type="NCBIfam" id="TIGR01088">
    <property type="entry name" value="aroQ"/>
    <property type="match status" value="1"/>
</dbReference>
<evidence type="ECO:0000256" key="10">
    <source>
        <dbReference type="PIRSR" id="PIRSR001399-1"/>
    </source>
</evidence>
<keyword evidence="8 9" id="KW-0456">Lyase</keyword>
<dbReference type="NCBIfam" id="NF003807">
    <property type="entry name" value="PRK05395.1-4"/>
    <property type="match status" value="1"/>
</dbReference>
<dbReference type="Pfam" id="PF01220">
    <property type="entry name" value="DHquinase_II"/>
    <property type="match status" value="1"/>
</dbReference>
<dbReference type="Gene3D" id="3.40.50.9100">
    <property type="entry name" value="Dehydroquinase, class II"/>
    <property type="match status" value="1"/>
</dbReference>
<feature type="active site" description="Proton acceptor" evidence="9 10">
    <location>
        <position position="23"/>
    </location>
</feature>
<proteinExistence type="inferred from homology"/>
<organism evidence="13 14">
    <name type="scientific">Mameliella alba</name>
    <dbReference type="NCBI Taxonomy" id="561184"/>
    <lineage>
        <taxon>Bacteria</taxon>
        <taxon>Pseudomonadati</taxon>
        <taxon>Pseudomonadota</taxon>
        <taxon>Alphaproteobacteria</taxon>
        <taxon>Rhodobacterales</taxon>
        <taxon>Roseobacteraceae</taxon>
        <taxon>Mameliella</taxon>
    </lineage>
</organism>
<dbReference type="Proteomes" id="UP000030960">
    <property type="component" value="Unassembled WGS sequence"/>
</dbReference>
<dbReference type="OrthoDB" id="9790793at2"/>
<dbReference type="EC" id="4.2.1.10" evidence="6 9"/>
<feature type="binding site" evidence="9 11">
    <location>
        <position position="74"/>
    </location>
    <ligand>
        <name>substrate</name>
    </ligand>
</feature>
<feature type="binding site" evidence="9 11">
    <location>
        <position position="111"/>
    </location>
    <ligand>
        <name>substrate</name>
    </ligand>
</feature>
<evidence type="ECO:0000256" key="7">
    <source>
        <dbReference type="ARBA" id="ARBA00023141"/>
    </source>
</evidence>
<evidence type="ECO:0000256" key="1">
    <source>
        <dbReference type="ARBA" id="ARBA00001864"/>
    </source>
</evidence>
<evidence type="ECO:0000256" key="3">
    <source>
        <dbReference type="ARBA" id="ARBA00004902"/>
    </source>
</evidence>
<evidence type="ECO:0000256" key="2">
    <source>
        <dbReference type="ARBA" id="ARBA00003924"/>
    </source>
</evidence>
<evidence type="ECO:0000256" key="12">
    <source>
        <dbReference type="PIRSR" id="PIRSR001399-3"/>
    </source>
</evidence>
<comment type="caution">
    <text evidence="13">The sequence shown here is derived from an EMBL/GenBank/DDBJ whole genome shotgun (WGS) entry which is preliminary data.</text>
</comment>
<evidence type="ECO:0000256" key="5">
    <source>
        <dbReference type="ARBA" id="ARBA00011193"/>
    </source>
</evidence>
<dbReference type="NCBIfam" id="NF003806">
    <property type="entry name" value="PRK05395.1-3"/>
    <property type="match status" value="1"/>
</dbReference>
<evidence type="ECO:0000313" key="14">
    <source>
        <dbReference type="Proteomes" id="UP000030960"/>
    </source>
</evidence>
<dbReference type="PANTHER" id="PTHR21272:SF3">
    <property type="entry name" value="CATABOLIC 3-DEHYDROQUINASE"/>
    <property type="match status" value="1"/>
</dbReference>